<evidence type="ECO:0000256" key="1">
    <source>
        <dbReference type="ARBA" id="ARBA00004651"/>
    </source>
</evidence>
<dbReference type="RefSeq" id="WP_345039187.1">
    <property type="nucleotide sequence ID" value="NZ_BAAAYL010000001.1"/>
</dbReference>
<keyword evidence="3" id="KW-0328">Glycosyltransferase</keyword>
<accession>A0ABP6SDW7</accession>
<feature type="transmembrane region" description="Helical" evidence="8">
    <location>
        <begin position="259"/>
        <end position="280"/>
    </location>
</feature>
<evidence type="ECO:0000256" key="4">
    <source>
        <dbReference type="ARBA" id="ARBA00022679"/>
    </source>
</evidence>
<comment type="caution">
    <text evidence="10">The sequence shown here is derived from an EMBL/GenBank/DDBJ whole genome shotgun (WGS) entry which is preliminary data.</text>
</comment>
<dbReference type="InterPro" id="IPR050297">
    <property type="entry name" value="LipidA_mod_glycosyltrf_83"/>
</dbReference>
<feature type="domain" description="Glycosyltransferase RgtA/B/C/D-like" evidence="9">
    <location>
        <begin position="136"/>
        <end position="263"/>
    </location>
</feature>
<reference evidence="11" key="1">
    <citation type="journal article" date="2019" name="Int. J. Syst. Evol. Microbiol.">
        <title>The Global Catalogue of Microorganisms (GCM) 10K type strain sequencing project: providing services to taxonomists for standard genome sequencing and annotation.</title>
        <authorList>
            <consortium name="The Broad Institute Genomics Platform"/>
            <consortium name="The Broad Institute Genome Sequencing Center for Infectious Disease"/>
            <person name="Wu L."/>
            <person name="Ma J."/>
        </authorList>
    </citation>
    <scope>NUCLEOTIDE SEQUENCE [LARGE SCALE GENOMIC DNA]</scope>
    <source>
        <strain evidence="11">JCM 9651</strain>
    </source>
</reference>
<protein>
    <submittedName>
        <fullName evidence="10">DUF3824 domain-containing protein</fullName>
    </submittedName>
</protein>
<evidence type="ECO:0000256" key="3">
    <source>
        <dbReference type="ARBA" id="ARBA00022676"/>
    </source>
</evidence>
<dbReference type="PANTHER" id="PTHR33908:SF11">
    <property type="entry name" value="MEMBRANE PROTEIN"/>
    <property type="match status" value="1"/>
</dbReference>
<evidence type="ECO:0000313" key="11">
    <source>
        <dbReference type="Proteomes" id="UP001499990"/>
    </source>
</evidence>
<keyword evidence="5 8" id="KW-0812">Transmembrane</keyword>
<evidence type="ECO:0000256" key="6">
    <source>
        <dbReference type="ARBA" id="ARBA00022989"/>
    </source>
</evidence>
<keyword evidence="6 8" id="KW-1133">Transmembrane helix</keyword>
<dbReference type="Pfam" id="PF13231">
    <property type="entry name" value="PMT_2"/>
    <property type="match status" value="1"/>
</dbReference>
<dbReference type="InterPro" id="IPR038731">
    <property type="entry name" value="RgtA/B/C-like"/>
</dbReference>
<evidence type="ECO:0000256" key="7">
    <source>
        <dbReference type="ARBA" id="ARBA00023136"/>
    </source>
</evidence>
<comment type="subcellular location">
    <subcellularLocation>
        <location evidence="1">Cell membrane</location>
        <topology evidence="1">Multi-pass membrane protein</topology>
    </subcellularLocation>
</comment>
<name>A0ABP6SDW7_9ACTN</name>
<evidence type="ECO:0000256" key="5">
    <source>
        <dbReference type="ARBA" id="ARBA00022692"/>
    </source>
</evidence>
<proteinExistence type="predicted"/>
<keyword evidence="4" id="KW-0808">Transferase</keyword>
<keyword evidence="11" id="KW-1185">Reference proteome</keyword>
<dbReference type="Proteomes" id="UP001499990">
    <property type="component" value="Unassembled WGS sequence"/>
</dbReference>
<evidence type="ECO:0000256" key="2">
    <source>
        <dbReference type="ARBA" id="ARBA00022475"/>
    </source>
</evidence>
<organism evidence="10 11">
    <name type="scientific">Streptomyces sannanensis</name>
    <dbReference type="NCBI Taxonomy" id="285536"/>
    <lineage>
        <taxon>Bacteria</taxon>
        <taxon>Bacillati</taxon>
        <taxon>Actinomycetota</taxon>
        <taxon>Actinomycetes</taxon>
        <taxon>Kitasatosporales</taxon>
        <taxon>Streptomycetaceae</taxon>
        <taxon>Streptomyces</taxon>
    </lineage>
</organism>
<keyword evidence="7 8" id="KW-0472">Membrane</keyword>
<feature type="transmembrane region" description="Helical" evidence="8">
    <location>
        <begin position="169"/>
        <end position="202"/>
    </location>
</feature>
<dbReference type="EMBL" id="BAAAYL010000001">
    <property type="protein sequence ID" value="GAA3374440.1"/>
    <property type="molecule type" value="Genomic_DNA"/>
</dbReference>
<feature type="transmembrane region" description="Helical" evidence="8">
    <location>
        <begin position="345"/>
        <end position="364"/>
    </location>
</feature>
<dbReference type="PANTHER" id="PTHR33908">
    <property type="entry name" value="MANNOSYLTRANSFERASE YKCB-RELATED"/>
    <property type="match status" value="1"/>
</dbReference>
<feature type="transmembrane region" description="Helical" evidence="8">
    <location>
        <begin position="376"/>
        <end position="396"/>
    </location>
</feature>
<gene>
    <name evidence="10" type="ORF">GCM10020367_38300</name>
</gene>
<evidence type="ECO:0000313" key="10">
    <source>
        <dbReference type="EMBL" id="GAA3374440.1"/>
    </source>
</evidence>
<feature type="transmembrane region" description="Helical" evidence="8">
    <location>
        <begin position="214"/>
        <end position="247"/>
    </location>
</feature>
<feature type="transmembrane region" description="Helical" evidence="8">
    <location>
        <begin position="132"/>
        <end position="157"/>
    </location>
</feature>
<evidence type="ECO:0000259" key="9">
    <source>
        <dbReference type="Pfam" id="PF13231"/>
    </source>
</evidence>
<sequence length="548" mass="58994">MKDPTNEIPVAIPAGRHMAVRTLTAPEPAPGLPRPSAPEYHVPVPPETAWDMGPSPRRTWAGRAGLFCVLMVQAVLSLRLHNTAAQDEALYLSAGHTLLDHLLRGTPVPTHYAGYFSGSPFLYPVLAALVDAWYGLTGARVLSLAFMLGATSLLYSLSRRLFNERVALAAAALFAVTQSTVVLGFFATFDAPAVFLLALAAWIVVRTGRSPLVAVLLAAPVAVLAAAVKYASALYLPTLVVLALLTARHHHGRKSVARALLLALGTGALLGLGLCFTDVIDGVRFTTTQRAHGTDSAVDLLGKSALWGGLMFLTACGGAVSYLRRGRMNESPAALRQSVPGRCRRGLLGLLLCGTALLAPAYQIHLAASISLNKHLGYGLLFAAPMAGVGLVRLVGAHFRHPQFGIVIWVVMLCMGLAQSAERFASWPRATHLETLKEYLTDGGRYLASTREIPMYYLRDRTSQDQWSSLYGIDYEGADGRRHTGPDGYRRAIADGWFDLVVLDGYATPEMDEVVAGALEGNEKYRLLAAVPFELSDGGGAYRIWVRR</sequence>
<evidence type="ECO:0000256" key="8">
    <source>
        <dbReference type="SAM" id="Phobius"/>
    </source>
</evidence>
<feature type="transmembrane region" description="Helical" evidence="8">
    <location>
        <begin position="403"/>
        <end position="421"/>
    </location>
</feature>
<feature type="transmembrane region" description="Helical" evidence="8">
    <location>
        <begin position="305"/>
        <end position="324"/>
    </location>
</feature>
<keyword evidence="2" id="KW-1003">Cell membrane</keyword>